<feature type="transmembrane region" description="Helical" evidence="6">
    <location>
        <begin position="153"/>
        <end position="171"/>
    </location>
</feature>
<dbReference type="OrthoDB" id="2130629at2759"/>
<feature type="transmembrane region" description="Helical" evidence="6">
    <location>
        <begin position="323"/>
        <end position="349"/>
    </location>
</feature>
<dbReference type="InterPro" id="IPR020846">
    <property type="entry name" value="MFS_dom"/>
</dbReference>
<sequence>MTIDTAERSKPSKVRVNSQRYDRKDDSTVVGETEEARLERLGRERPKALDSVWKEVGFVFSITVSHLLNEYFVSGFTILLPTVADALDIPASSTTWPASAFSLVVSAFLIPFGRLADIYGGYPVYIAGCVWYCAWSIIAGFSQNELMLDVCRALQGLGPAAYLPAGLQLLGSMYRPGPRKNMVFSIYGAMAPLGFFVGFFFAGVAGEYATWRWYFFIGAILIALVAIISAVCIPKDLADRTPENVKMDWLGSITIVSGLVLIVFAITDSSHASNGWETWYIIFTFIFGWTMLGLAFYIEGWVAEQPLLPFEIFKTQYMRPLCLGLLFAYGTLGIYLLYATLFCMNVLGVSPMQLVAWYVPHGMVGCFLAISGGFFLHILSPRILMLITGIAIIIESLLFALAPQDASYWAWIFTPMILSTVAVDFIFNVANIYFSTSLPSRQQGLAGSISNVLMQLGIALLLGFAEIIATNTAHQGQKQSYQNVFWFNLACGGTALTILLGFVRISKAKSGLTADEIEELRESSS</sequence>
<feature type="transmembrane region" description="Helical" evidence="6">
    <location>
        <begin position="96"/>
        <end position="115"/>
    </location>
</feature>
<dbReference type="Pfam" id="PF07690">
    <property type="entry name" value="MFS_1"/>
    <property type="match status" value="1"/>
</dbReference>
<feature type="transmembrane region" description="Helical" evidence="6">
    <location>
        <begin position="245"/>
        <end position="267"/>
    </location>
</feature>
<evidence type="ECO:0000259" key="7">
    <source>
        <dbReference type="PROSITE" id="PS50850"/>
    </source>
</evidence>
<feature type="transmembrane region" description="Helical" evidence="6">
    <location>
        <begin position="408"/>
        <end position="433"/>
    </location>
</feature>
<dbReference type="GO" id="GO:0016020">
    <property type="term" value="C:membrane"/>
    <property type="evidence" value="ECO:0007669"/>
    <property type="project" value="UniProtKB-SubCell"/>
</dbReference>
<feature type="transmembrane region" description="Helical" evidence="6">
    <location>
        <begin position="56"/>
        <end position="84"/>
    </location>
</feature>
<keyword evidence="3 6" id="KW-1133">Transmembrane helix</keyword>
<dbReference type="Gene3D" id="1.20.1250.20">
    <property type="entry name" value="MFS general substrate transporter like domains"/>
    <property type="match status" value="1"/>
</dbReference>
<dbReference type="GO" id="GO:0022857">
    <property type="term" value="F:transmembrane transporter activity"/>
    <property type="evidence" value="ECO:0007669"/>
    <property type="project" value="InterPro"/>
</dbReference>
<feature type="transmembrane region" description="Helical" evidence="6">
    <location>
        <begin position="183"/>
        <end position="205"/>
    </location>
</feature>
<comment type="subcellular location">
    <subcellularLocation>
        <location evidence="1">Membrane</location>
        <topology evidence="1">Multi-pass membrane protein</topology>
    </subcellularLocation>
</comment>
<proteinExistence type="predicted"/>
<evidence type="ECO:0000256" key="4">
    <source>
        <dbReference type="ARBA" id="ARBA00023136"/>
    </source>
</evidence>
<evidence type="ECO:0000256" key="6">
    <source>
        <dbReference type="SAM" id="Phobius"/>
    </source>
</evidence>
<feature type="transmembrane region" description="Helical" evidence="6">
    <location>
        <begin position="383"/>
        <end position="402"/>
    </location>
</feature>
<accession>A0A8H6VHW6</accession>
<feature type="compositionally biased region" description="Basic and acidic residues" evidence="5">
    <location>
        <begin position="1"/>
        <end position="10"/>
    </location>
</feature>
<dbReference type="SUPFAM" id="SSF103473">
    <property type="entry name" value="MFS general substrate transporter"/>
    <property type="match status" value="1"/>
</dbReference>
<evidence type="ECO:0000256" key="1">
    <source>
        <dbReference type="ARBA" id="ARBA00004141"/>
    </source>
</evidence>
<gene>
    <name evidence="8" type="ORF">HII31_05663</name>
</gene>
<feature type="domain" description="Major facilitator superfamily (MFS) profile" evidence="7">
    <location>
        <begin position="58"/>
        <end position="509"/>
    </location>
</feature>
<protein>
    <submittedName>
        <fullName evidence="8">Putative MFS-type transporter</fullName>
    </submittedName>
</protein>
<dbReference type="InterPro" id="IPR036259">
    <property type="entry name" value="MFS_trans_sf"/>
</dbReference>
<feature type="transmembrane region" description="Helical" evidence="6">
    <location>
        <begin position="211"/>
        <end position="233"/>
    </location>
</feature>
<dbReference type="EMBL" id="JABCIY010000097">
    <property type="protein sequence ID" value="KAF7193018.1"/>
    <property type="molecule type" value="Genomic_DNA"/>
</dbReference>
<dbReference type="AlphaFoldDB" id="A0A8H6VHW6"/>
<organism evidence="8 9">
    <name type="scientific">Pseudocercospora fuligena</name>
    <dbReference type="NCBI Taxonomy" id="685502"/>
    <lineage>
        <taxon>Eukaryota</taxon>
        <taxon>Fungi</taxon>
        <taxon>Dikarya</taxon>
        <taxon>Ascomycota</taxon>
        <taxon>Pezizomycotina</taxon>
        <taxon>Dothideomycetes</taxon>
        <taxon>Dothideomycetidae</taxon>
        <taxon>Mycosphaerellales</taxon>
        <taxon>Mycosphaerellaceae</taxon>
        <taxon>Pseudocercospora</taxon>
    </lineage>
</organism>
<evidence type="ECO:0000313" key="9">
    <source>
        <dbReference type="Proteomes" id="UP000660729"/>
    </source>
</evidence>
<feature type="transmembrane region" description="Helical" evidence="6">
    <location>
        <begin position="445"/>
        <end position="465"/>
    </location>
</feature>
<dbReference type="PANTHER" id="PTHR42718:SF11">
    <property type="entry name" value="MAJOR FACILITATOR SUPERFAMILY (MFS) PROFILE DOMAIN-CONTAINING PROTEIN"/>
    <property type="match status" value="1"/>
</dbReference>
<feature type="transmembrane region" description="Helical" evidence="6">
    <location>
        <begin position="122"/>
        <end position="141"/>
    </location>
</feature>
<feature type="transmembrane region" description="Helical" evidence="6">
    <location>
        <begin position="279"/>
        <end position="302"/>
    </location>
</feature>
<dbReference type="PROSITE" id="PS50850">
    <property type="entry name" value="MFS"/>
    <property type="match status" value="1"/>
</dbReference>
<dbReference type="Gene3D" id="1.20.1720.10">
    <property type="entry name" value="Multidrug resistance protein D"/>
    <property type="match status" value="1"/>
</dbReference>
<dbReference type="PANTHER" id="PTHR42718">
    <property type="entry name" value="MAJOR FACILITATOR SUPERFAMILY MULTIDRUG TRANSPORTER MFSC"/>
    <property type="match status" value="1"/>
</dbReference>
<evidence type="ECO:0000256" key="3">
    <source>
        <dbReference type="ARBA" id="ARBA00022989"/>
    </source>
</evidence>
<evidence type="ECO:0000313" key="8">
    <source>
        <dbReference type="EMBL" id="KAF7193018.1"/>
    </source>
</evidence>
<feature type="transmembrane region" description="Helical" evidence="6">
    <location>
        <begin position="355"/>
        <end position="376"/>
    </location>
</feature>
<feature type="transmembrane region" description="Helical" evidence="6">
    <location>
        <begin position="485"/>
        <end position="503"/>
    </location>
</feature>
<keyword evidence="9" id="KW-1185">Reference proteome</keyword>
<dbReference type="InterPro" id="IPR011701">
    <property type="entry name" value="MFS"/>
</dbReference>
<evidence type="ECO:0000256" key="2">
    <source>
        <dbReference type="ARBA" id="ARBA00022692"/>
    </source>
</evidence>
<evidence type="ECO:0000256" key="5">
    <source>
        <dbReference type="SAM" id="MobiDB-lite"/>
    </source>
</evidence>
<keyword evidence="2 6" id="KW-0812">Transmembrane</keyword>
<dbReference type="Proteomes" id="UP000660729">
    <property type="component" value="Unassembled WGS sequence"/>
</dbReference>
<feature type="region of interest" description="Disordered" evidence="5">
    <location>
        <begin position="1"/>
        <end position="28"/>
    </location>
</feature>
<keyword evidence="4 6" id="KW-0472">Membrane</keyword>
<reference evidence="8" key="1">
    <citation type="submission" date="2020-04" db="EMBL/GenBank/DDBJ databases">
        <title>Draft genome resource of the tomato pathogen Pseudocercospora fuligena.</title>
        <authorList>
            <person name="Zaccaron A."/>
        </authorList>
    </citation>
    <scope>NUCLEOTIDE SEQUENCE</scope>
    <source>
        <strain evidence="8">PF001</strain>
    </source>
</reference>
<name>A0A8H6VHW6_9PEZI</name>
<comment type="caution">
    <text evidence="8">The sequence shown here is derived from an EMBL/GenBank/DDBJ whole genome shotgun (WGS) entry which is preliminary data.</text>
</comment>